<dbReference type="GO" id="GO:0008757">
    <property type="term" value="F:S-adenosylmethionine-dependent methyltransferase activity"/>
    <property type="evidence" value="ECO:0007669"/>
    <property type="project" value="InterPro"/>
</dbReference>
<comment type="caution">
    <text evidence="2">The sequence shown here is derived from an EMBL/GenBank/DDBJ whole genome shotgun (WGS) entry which is preliminary data.</text>
</comment>
<dbReference type="GO" id="GO:0032259">
    <property type="term" value="P:methylation"/>
    <property type="evidence" value="ECO:0007669"/>
    <property type="project" value="UniProtKB-KW"/>
</dbReference>
<dbReference type="InterPro" id="IPR052939">
    <property type="entry name" value="23S_rRNA_MeTrnsfrase_RlmA"/>
</dbReference>
<dbReference type="OrthoDB" id="9795864at2"/>
<dbReference type="AlphaFoldDB" id="A0A077ME41"/>
<dbReference type="PANTHER" id="PTHR43460">
    <property type="entry name" value="METHYLTRANSFERASE"/>
    <property type="match status" value="1"/>
</dbReference>
<dbReference type="PANTHER" id="PTHR43460:SF1">
    <property type="entry name" value="METHYLTRANSFERASE TYPE 11 DOMAIN-CONTAINING PROTEIN"/>
    <property type="match status" value="1"/>
</dbReference>
<dbReference type="RefSeq" id="WP_048546670.1">
    <property type="nucleotide sequence ID" value="NZ_HF571038.1"/>
</dbReference>
<reference evidence="2 3" key="1">
    <citation type="journal article" date="2013" name="ISME J.">
        <title>A metabolic model for members of the genus Tetrasphaera involved in enhanced biological phosphorus removal.</title>
        <authorList>
            <person name="Kristiansen R."/>
            <person name="Nguyen H.T.T."/>
            <person name="Saunders A.M."/>
            <person name="Nielsen J.L."/>
            <person name="Wimmer R."/>
            <person name="Le V.Q."/>
            <person name="McIlroy S.J."/>
            <person name="Petrovski S."/>
            <person name="Seviour R.J."/>
            <person name="Calteau A."/>
            <person name="Nielsen K.L."/>
            <person name="Nielsen P.H."/>
        </authorList>
    </citation>
    <scope>NUCLEOTIDE SEQUENCE [LARGE SCALE GENOMIC DNA]</scope>
    <source>
        <strain evidence="2 3">Ben 74</strain>
    </source>
</reference>
<keyword evidence="3" id="KW-1185">Reference proteome</keyword>
<dbReference type="InterPro" id="IPR029063">
    <property type="entry name" value="SAM-dependent_MTases_sf"/>
</dbReference>
<keyword evidence="2" id="KW-0808">Transferase</keyword>
<evidence type="ECO:0000259" key="1">
    <source>
        <dbReference type="Pfam" id="PF08241"/>
    </source>
</evidence>
<dbReference type="Proteomes" id="UP000035720">
    <property type="component" value="Unassembled WGS sequence"/>
</dbReference>
<gene>
    <name evidence="2" type="ORF">BN13_640004</name>
</gene>
<evidence type="ECO:0000313" key="2">
    <source>
        <dbReference type="EMBL" id="CCI54220.1"/>
    </source>
</evidence>
<dbReference type="SUPFAM" id="SSF53335">
    <property type="entry name" value="S-adenosyl-L-methionine-dependent methyltransferases"/>
    <property type="match status" value="1"/>
</dbReference>
<dbReference type="InterPro" id="IPR013216">
    <property type="entry name" value="Methyltransf_11"/>
</dbReference>
<dbReference type="Pfam" id="PF08241">
    <property type="entry name" value="Methyltransf_11"/>
    <property type="match status" value="1"/>
</dbReference>
<keyword evidence="2" id="KW-0489">Methyltransferase</keyword>
<dbReference type="EMBL" id="CAJC01000177">
    <property type="protein sequence ID" value="CCI54220.1"/>
    <property type="molecule type" value="Genomic_DNA"/>
</dbReference>
<organism evidence="2 3">
    <name type="scientific">Nostocoides jenkinsii Ben 74</name>
    <dbReference type="NCBI Taxonomy" id="1193518"/>
    <lineage>
        <taxon>Bacteria</taxon>
        <taxon>Bacillati</taxon>
        <taxon>Actinomycetota</taxon>
        <taxon>Actinomycetes</taxon>
        <taxon>Micrococcales</taxon>
        <taxon>Intrasporangiaceae</taxon>
        <taxon>Nostocoides</taxon>
    </lineage>
</organism>
<dbReference type="STRING" id="1193518.BN13_640004"/>
<sequence length="248" mass="26517">MASFAQLLVAGERSDPGGWAVTRMFGWGGEATSWVFEEVLADRLQRVDSALDLQVGDGSRLAAVPELPDHTVATTTPEEVGAARAALAERGVWVLEHAEGENLPLPANSFQLVTAKGPAHASASEIARVLAPGGSYLAQLLGPAGGFELLDYFLGPDRGVTRLADTLDSIRLAGLDILDTRVARVSVELRDIGAVVFALRKLLWVPDFSIERYAARLATLHDQIRREGAVVTQATRYLIEAVKPDAGP</sequence>
<proteinExistence type="predicted"/>
<name>A0A077ME41_9MICO</name>
<dbReference type="Gene3D" id="3.40.50.150">
    <property type="entry name" value="Vaccinia Virus protein VP39"/>
    <property type="match status" value="1"/>
</dbReference>
<protein>
    <submittedName>
        <fullName evidence="2">Methyltransferase type 11</fullName>
    </submittedName>
</protein>
<feature type="domain" description="Methyltransferase type 11" evidence="1">
    <location>
        <begin position="51"/>
        <end position="137"/>
    </location>
</feature>
<evidence type="ECO:0000313" key="3">
    <source>
        <dbReference type="Proteomes" id="UP000035720"/>
    </source>
</evidence>
<accession>A0A077ME41</accession>